<evidence type="ECO:0000256" key="1">
    <source>
        <dbReference type="SAM" id="SignalP"/>
    </source>
</evidence>
<proteinExistence type="predicted"/>
<feature type="chain" id="PRO_5016754056" description="Dicarboxylate transport domain-containing protein" evidence="1">
    <location>
        <begin position="21"/>
        <end position="685"/>
    </location>
</feature>
<dbReference type="AlphaFoldDB" id="A0A371K237"/>
<evidence type="ECO:0008006" key="4">
    <source>
        <dbReference type="Google" id="ProtNLM"/>
    </source>
</evidence>
<keyword evidence="3" id="KW-1185">Reference proteome</keyword>
<dbReference type="Proteomes" id="UP000264492">
    <property type="component" value="Unassembled WGS sequence"/>
</dbReference>
<gene>
    <name evidence="2" type="ORF">DX914_02035</name>
</gene>
<comment type="caution">
    <text evidence="2">The sequence shown here is derived from an EMBL/GenBank/DDBJ whole genome shotgun (WGS) entry which is preliminary data.</text>
</comment>
<reference evidence="2 3" key="1">
    <citation type="submission" date="2018-08" db="EMBL/GenBank/DDBJ databases">
        <title>Lysobacter sp. zong2l5, whole genome shotgun sequence.</title>
        <authorList>
            <person name="Zhang X."/>
            <person name="Feng G."/>
            <person name="Zhu H."/>
        </authorList>
    </citation>
    <scope>NUCLEOTIDE SEQUENCE [LARGE SCALE GENOMIC DNA]</scope>
    <source>
        <strain evidence="3">zong2l5</strain>
    </source>
</reference>
<feature type="signal peptide" evidence="1">
    <location>
        <begin position="1"/>
        <end position="20"/>
    </location>
</feature>
<dbReference type="RefSeq" id="WP_115857400.1">
    <property type="nucleotide sequence ID" value="NZ_QTSU01000001.1"/>
</dbReference>
<protein>
    <recommendedName>
        <fullName evidence="4">Dicarboxylate transport domain-containing protein</fullName>
    </recommendedName>
</protein>
<accession>A0A371K237</accession>
<dbReference type="EMBL" id="QTSU01000001">
    <property type="protein sequence ID" value="RDZ27958.1"/>
    <property type="molecule type" value="Genomic_DNA"/>
</dbReference>
<sequence length="685" mass="72658">MSRPIVRLLLCLSLPGLCLAAQSADAGGLTAKIGRVQTAVATLREVRVRLDWPAAAEHGELQLQAASVVAPDLGYRYTDVVWRCPLQRDGQGGWRCDGELRSGRAAPLRLSLDLGVAVTDARLSRGAAVVALHRNAASPDATRIDLTRVPLAWTQALAAQAWPEGRFKGGEVDAQLTITAAEREPLRVAGPIALRGGAVDTPDGLIAAENLGAQLQLDARFGETKRFDLDGRVQGGELLFGSTYVSLQQRASALQLTAQSLPGGGWNLPRLRWNDAGVLDAHGRAALDAQSNVSGLELDLRSDDLSRLRDGYLSGYLGLAGLGQLQLRGSADARLRMAGGELHSADASLQAVALDDAQGRFRFDGLDGNLRYSAAAPVASELGWRGGALYGLDFGAVRLPFASGAGELRLQRAVTVPMLGGTVGFDDLRLRPPSGGRGLDIRFGLSLDRLDIARIAKTLDGPAFSGQLSGRIPQARYADDRLDFDGGLSMQLFGGSVRVSSLAMERPFGVAPTLSADLALDDLDLEALTGVFGFGSITGKLDGRIDALRLVDWTPVAFDARLQTQRKPGVRQRISQRAVQDLSSVGDSSLVGSLQASLIGFFDDFGYARLGIACRLADEVCHMGGLESDDGGAEGRDSGTKGFIIVQGAGLPRLDVVGYHRRVDWPTLLERLEAVGKGDVKPVVQ</sequence>
<evidence type="ECO:0000313" key="3">
    <source>
        <dbReference type="Proteomes" id="UP000264492"/>
    </source>
</evidence>
<name>A0A371K237_9GAMM</name>
<organism evidence="2 3">
    <name type="scientific">Lysobacter silvisoli</name>
    <dbReference type="NCBI Taxonomy" id="2293254"/>
    <lineage>
        <taxon>Bacteria</taxon>
        <taxon>Pseudomonadati</taxon>
        <taxon>Pseudomonadota</taxon>
        <taxon>Gammaproteobacteria</taxon>
        <taxon>Lysobacterales</taxon>
        <taxon>Lysobacteraceae</taxon>
        <taxon>Lysobacter</taxon>
    </lineage>
</organism>
<evidence type="ECO:0000313" key="2">
    <source>
        <dbReference type="EMBL" id="RDZ27958.1"/>
    </source>
</evidence>
<dbReference type="OrthoDB" id="6191549at2"/>
<keyword evidence="1" id="KW-0732">Signal</keyword>